<evidence type="ECO:0000256" key="2">
    <source>
        <dbReference type="ARBA" id="ARBA00022692"/>
    </source>
</evidence>
<accession>A0A4R9M6T9</accession>
<dbReference type="Proteomes" id="UP000298058">
    <property type="component" value="Unassembled WGS sequence"/>
</dbReference>
<evidence type="ECO:0000313" key="7">
    <source>
        <dbReference type="Proteomes" id="UP000298058"/>
    </source>
</evidence>
<keyword evidence="2 5" id="KW-0812">Transmembrane</keyword>
<evidence type="ECO:0000256" key="4">
    <source>
        <dbReference type="ARBA" id="ARBA00023136"/>
    </source>
</evidence>
<evidence type="ECO:0000313" key="6">
    <source>
        <dbReference type="EMBL" id="TGN20378.1"/>
    </source>
</evidence>
<evidence type="ECO:0000256" key="1">
    <source>
        <dbReference type="ARBA" id="ARBA00004141"/>
    </source>
</evidence>
<evidence type="ECO:0000256" key="5">
    <source>
        <dbReference type="SAM" id="Phobius"/>
    </source>
</evidence>
<proteinExistence type="predicted"/>
<dbReference type="InterPro" id="IPR032808">
    <property type="entry name" value="DoxX"/>
</dbReference>
<dbReference type="Pfam" id="PF07681">
    <property type="entry name" value="DoxX"/>
    <property type="match status" value="1"/>
</dbReference>
<dbReference type="EMBL" id="RQHW01000013">
    <property type="protein sequence ID" value="TGN20378.1"/>
    <property type="molecule type" value="Genomic_DNA"/>
</dbReference>
<dbReference type="RefSeq" id="WP_135759242.1">
    <property type="nucleotide sequence ID" value="NZ_RQHW01000013.1"/>
</dbReference>
<dbReference type="AlphaFoldDB" id="A0A4R9M6T9"/>
<reference evidence="6" key="1">
    <citation type="journal article" date="2019" name="PLoS Negl. Trop. Dis.">
        <title>Revisiting the worldwide diversity of Leptospira species in the environment.</title>
        <authorList>
            <person name="Vincent A.T."/>
            <person name="Schiettekatte O."/>
            <person name="Bourhy P."/>
            <person name="Veyrier F.J."/>
            <person name="Picardeau M."/>
        </authorList>
    </citation>
    <scope>NUCLEOTIDE SEQUENCE [LARGE SCALE GENOMIC DNA]</scope>
    <source>
        <strain evidence="6">201300427</strain>
    </source>
</reference>
<keyword evidence="4 5" id="KW-0472">Membrane</keyword>
<keyword evidence="3 5" id="KW-1133">Transmembrane helix</keyword>
<keyword evidence="7" id="KW-1185">Reference proteome</keyword>
<feature type="transmembrane region" description="Helical" evidence="5">
    <location>
        <begin position="7"/>
        <end position="28"/>
    </location>
</feature>
<comment type="subcellular location">
    <subcellularLocation>
        <location evidence="1">Membrane</location>
        <topology evidence="1">Multi-pass membrane protein</topology>
    </subcellularLocation>
</comment>
<sequence length="126" mass="13940">MNKAALVIRILLGLIFFVFGLNGFFNFIKGEASGAALAFATQLVESKLFYVVKILEVVAGAALLSNYFVRLAIAILAPITFNIFWFHLVLAQEGLPIGIFVLAANIFLIYYHKDAFAPLFVVKPRN</sequence>
<protein>
    <submittedName>
        <fullName evidence="6">DoxX family membrane protein</fullName>
    </submittedName>
</protein>
<dbReference type="OrthoDB" id="341561at2"/>
<feature type="transmembrane region" description="Helical" evidence="5">
    <location>
        <begin position="94"/>
        <end position="111"/>
    </location>
</feature>
<organism evidence="6 7">
    <name type="scientific">Leptospira idonii</name>
    <dbReference type="NCBI Taxonomy" id="1193500"/>
    <lineage>
        <taxon>Bacteria</taxon>
        <taxon>Pseudomonadati</taxon>
        <taxon>Spirochaetota</taxon>
        <taxon>Spirochaetia</taxon>
        <taxon>Leptospirales</taxon>
        <taxon>Leptospiraceae</taxon>
        <taxon>Leptospira</taxon>
    </lineage>
</organism>
<feature type="transmembrane region" description="Helical" evidence="5">
    <location>
        <begin position="71"/>
        <end position="88"/>
    </location>
</feature>
<evidence type="ECO:0000256" key="3">
    <source>
        <dbReference type="ARBA" id="ARBA00022989"/>
    </source>
</evidence>
<gene>
    <name evidence="6" type="ORF">EHS15_03980</name>
</gene>
<dbReference type="GO" id="GO:0016020">
    <property type="term" value="C:membrane"/>
    <property type="evidence" value="ECO:0007669"/>
    <property type="project" value="UniProtKB-SubCell"/>
</dbReference>
<name>A0A4R9M6T9_9LEPT</name>
<comment type="caution">
    <text evidence="6">The sequence shown here is derived from an EMBL/GenBank/DDBJ whole genome shotgun (WGS) entry which is preliminary data.</text>
</comment>